<reference evidence="1" key="1">
    <citation type="submission" date="2021-05" db="EMBL/GenBank/DDBJ databases">
        <authorList>
            <person name="Pan Q."/>
            <person name="Jouanno E."/>
            <person name="Zahm M."/>
            <person name="Klopp C."/>
            <person name="Cabau C."/>
            <person name="Louis A."/>
            <person name="Berthelot C."/>
            <person name="Parey E."/>
            <person name="Roest Crollius H."/>
            <person name="Montfort J."/>
            <person name="Robinson-Rechavi M."/>
            <person name="Bouchez O."/>
            <person name="Lampietro C."/>
            <person name="Lopez Roques C."/>
            <person name="Donnadieu C."/>
            <person name="Postlethwait J."/>
            <person name="Bobe J."/>
            <person name="Dillon D."/>
            <person name="Chandos A."/>
            <person name="von Hippel F."/>
            <person name="Guiguen Y."/>
        </authorList>
    </citation>
    <scope>NUCLEOTIDE SEQUENCE</scope>
    <source>
        <strain evidence="1">YG-Jan2019</strain>
    </source>
</reference>
<sequence>MPCSRVPEPRRALSTVSNRLGENRGLKERTKELKRAGRERTDPGTQSLFATKNLGFATTAGIPGHKSLQREAAYICLQHQRYEALRDGRERERARGSQRRRERERERQAGGVRDPGLPVDSPLSKWVWGDLLVAWGDVVSHDDGLTGAAVLASARLKPQLSLHLRHPPARLHMETVVSTQRPEEPAVSPHSTHSAGALACGSWTGRSEQTGWQERLCRSPLSEGLKEGMLDLLD</sequence>
<organism evidence="1 2">
    <name type="scientific">Dallia pectoralis</name>
    <name type="common">Alaska blackfish</name>
    <dbReference type="NCBI Taxonomy" id="75939"/>
    <lineage>
        <taxon>Eukaryota</taxon>
        <taxon>Metazoa</taxon>
        <taxon>Chordata</taxon>
        <taxon>Craniata</taxon>
        <taxon>Vertebrata</taxon>
        <taxon>Euteleostomi</taxon>
        <taxon>Actinopterygii</taxon>
        <taxon>Neopterygii</taxon>
        <taxon>Teleostei</taxon>
        <taxon>Protacanthopterygii</taxon>
        <taxon>Esociformes</taxon>
        <taxon>Umbridae</taxon>
        <taxon>Dallia</taxon>
    </lineage>
</organism>
<gene>
    <name evidence="1" type="ORF">DPEC_G00315020</name>
</gene>
<proteinExistence type="predicted"/>
<accession>A0ACC2FC63</accession>
<evidence type="ECO:0000313" key="2">
    <source>
        <dbReference type="Proteomes" id="UP001157502"/>
    </source>
</evidence>
<name>A0ACC2FC63_DALPE</name>
<comment type="caution">
    <text evidence="1">The sequence shown here is derived from an EMBL/GenBank/DDBJ whole genome shotgun (WGS) entry which is preliminary data.</text>
</comment>
<dbReference type="EMBL" id="CM055757">
    <property type="protein sequence ID" value="KAJ7989001.1"/>
    <property type="molecule type" value="Genomic_DNA"/>
</dbReference>
<dbReference type="Proteomes" id="UP001157502">
    <property type="component" value="Chromosome 30"/>
</dbReference>
<protein>
    <submittedName>
        <fullName evidence="1">Uncharacterized protein</fullName>
    </submittedName>
</protein>
<keyword evidence="2" id="KW-1185">Reference proteome</keyword>
<evidence type="ECO:0000313" key="1">
    <source>
        <dbReference type="EMBL" id="KAJ7989001.1"/>
    </source>
</evidence>